<dbReference type="InterPro" id="IPR011404">
    <property type="entry name" value="PPi-PFK"/>
</dbReference>
<organism evidence="8 9">
    <name type="scientific">Caloramator quimbayensis</name>
    <dbReference type="NCBI Taxonomy" id="1147123"/>
    <lineage>
        <taxon>Bacteria</taxon>
        <taxon>Bacillati</taxon>
        <taxon>Bacillota</taxon>
        <taxon>Clostridia</taxon>
        <taxon>Eubacteriales</taxon>
        <taxon>Clostridiaceae</taxon>
        <taxon>Caloramator</taxon>
    </lineage>
</organism>
<keyword evidence="2 6" id="KW-0808">Transferase</keyword>
<keyword evidence="6" id="KW-0963">Cytoplasm</keyword>
<dbReference type="PANTHER" id="PTHR45770">
    <property type="entry name" value="ATP-DEPENDENT 6-PHOSPHOFRUCTOKINASE 1"/>
    <property type="match status" value="1"/>
</dbReference>
<feature type="binding site" evidence="6">
    <location>
        <position position="11"/>
    </location>
    <ligand>
        <name>diphosphate</name>
        <dbReference type="ChEBI" id="CHEBI:33019"/>
    </ligand>
</feature>
<comment type="caution">
    <text evidence="6">Lacks conserved residue(s) required for the propagation of feature annotation.</text>
</comment>
<dbReference type="InterPro" id="IPR035966">
    <property type="entry name" value="PKF_sf"/>
</dbReference>
<evidence type="ECO:0000313" key="9">
    <source>
        <dbReference type="Proteomes" id="UP000190105"/>
    </source>
</evidence>
<dbReference type="GO" id="GO:0046872">
    <property type="term" value="F:metal ion binding"/>
    <property type="evidence" value="ECO:0007669"/>
    <property type="project" value="UniProtKB-KW"/>
</dbReference>
<dbReference type="EC" id="2.7.1.90" evidence="6"/>
<name>A0A1T4XEN9_9CLOT</name>
<dbReference type="EMBL" id="FUYH01000008">
    <property type="protein sequence ID" value="SKA88026.1"/>
    <property type="molecule type" value="Genomic_DNA"/>
</dbReference>
<evidence type="ECO:0000256" key="5">
    <source>
        <dbReference type="ARBA" id="ARBA00022842"/>
    </source>
</evidence>
<dbReference type="Gene3D" id="3.40.50.460">
    <property type="entry name" value="Phosphofructokinase domain"/>
    <property type="match status" value="1"/>
</dbReference>
<dbReference type="Proteomes" id="UP000190105">
    <property type="component" value="Unassembled WGS sequence"/>
</dbReference>
<evidence type="ECO:0000256" key="4">
    <source>
        <dbReference type="ARBA" id="ARBA00022777"/>
    </source>
</evidence>
<dbReference type="Pfam" id="PF00365">
    <property type="entry name" value="PFK"/>
    <property type="match status" value="1"/>
</dbReference>
<keyword evidence="6" id="KW-0324">Glycolysis</keyword>
<feature type="domain" description="Phosphofructokinase" evidence="7">
    <location>
        <begin position="4"/>
        <end position="319"/>
    </location>
</feature>
<evidence type="ECO:0000256" key="6">
    <source>
        <dbReference type="HAMAP-Rule" id="MF_01978"/>
    </source>
</evidence>
<keyword evidence="5 6" id="KW-0460">Magnesium</keyword>
<dbReference type="GO" id="GO:0047334">
    <property type="term" value="F:diphosphate-fructose-6-phosphate 1-phosphotransferase activity"/>
    <property type="evidence" value="ECO:0007669"/>
    <property type="project" value="UniProtKB-EC"/>
</dbReference>
<dbReference type="UniPathway" id="UPA00109">
    <property type="reaction ID" value="UER00182"/>
</dbReference>
<dbReference type="PRINTS" id="PR00476">
    <property type="entry name" value="PHFRCTKINASE"/>
</dbReference>
<feature type="binding site" evidence="6">
    <location>
        <position position="111"/>
    </location>
    <ligand>
        <name>Mg(2+)</name>
        <dbReference type="ChEBI" id="CHEBI:18420"/>
        <note>catalytic</note>
    </ligand>
</feature>
<comment type="similarity">
    <text evidence="6">Belongs to the phosphofructokinase type A (PFKA) family. PPi-dependent PFK group II subfamily. Clade 'B2' sub-subfamily.</text>
</comment>
<dbReference type="PIRSF" id="PIRSF036483">
    <property type="entry name" value="PFK_XF0274"/>
    <property type="match status" value="1"/>
</dbReference>
<dbReference type="GO" id="GO:0006002">
    <property type="term" value="P:fructose 6-phosphate metabolic process"/>
    <property type="evidence" value="ECO:0007669"/>
    <property type="project" value="InterPro"/>
</dbReference>
<keyword evidence="4 6" id="KW-0418">Kinase</keyword>
<dbReference type="STRING" id="1147123.SAMN05443428_108104"/>
<evidence type="ECO:0000313" key="8">
    <source>
        <dbReference type="EMBL" id="SKA88026.1"/>
    </source>
</evidence>
<feature type="site" description="Important for catalytic activity; stabilizes the transition state when the phosphoryl donor is PPi" evidence="6">
    <location>
        <position position="138"/>
    </location>
</feature>
<comment type="activity regulation">
    <text evidence="6">Non-allosteric.</text>
</comment>
<comment type="subcellular location">
    <subcellularLocation>
        <location evidence="6">Cytoplasm</location>
    </subcellularLocation>
</comment>
<dbReference type="InterPro" id="IPR000023">
    <property type="entry name" value="Phosphofructokinase_dom"/>
</dbReference>
<dbReference type="AlphaFoldDB" id="A0A1T4XEN9"/>
<evidence type="ECO:0000259" key="7">
    <source>
        <dbReference type="Pfam" id="PF00365"/>
    </source>
</evidence>
<feature type="site" description="Important for catalytic activity and substrate specificity; stabilizes the transition state when the phosphoryl donor is PPi; prevents ATP from binding by mimicking the alpha-phosphate group of ATP" evidence="6">
    <location>
        <position position="112"/>
    </location>
</feature>
<protein>
    <recommendedName>
        <fullName evidence="6">Pyrophosphate--fructose 6-phosphate 1-phosphotransferase</fullName>
        <ecNumber evidence="6">2.7.1.90</ecNumber>
    </recommendedName>
    <alternativeName>
        <fullName evidence="6">6-phosphofructokinase, pyrophosphate dependent</fullName>
    </alternativeName>
    <alternativeName>
        <fullName evidence="6">PPi-dependent phosphofructokinase</fullName>
        <shortName evidence="6">PPi-PFK</shortName>
    </alternativeName>
    <alternativeName>
        <fullName evidence="6">Pyrophosphate-dependent 6-phosphofructose-1-kinase</fullName>
    </alternativeName>
</protein>
<dbReference type="GO" id="GO:0005737">
    <property type="term" value="C:cytoplasm"/>
    <property type="evidence" value="ECO:0007669"/>
    <property type="project" value="UniProtKB-SubCell"/>
</dbReference>
<comment type="cofactor">
    <cofactor evidence="1 6">
        <name>Mg(2+)</name>
        <dbReference type="ChEBI" id="CHEBI:18420"/>
    </cofactor>
</comment>
<dbReference type="InterPro" id="IPR050929">
    <property type="entry name" value="PFKA"/>
</dbReference>
<feature type="binding site" evidence="6">
    <location>
        <begin position="185"/>
        <end position="187"/>
    </location>
    <ligand>
        <name>substrate</name>
    </ligand>
</feature>
<feature type="active site" description="Proton acceptor" evidence="6">
    <location>
        <position position="141"/>
    </location>
</feature>
<feature type="binding site" evidence="6">
    <location>
        <begin position="139"/>
        <end position="141"/>
    </location>
    <ligand>
        <name>substrate</name>
    </ligand>
</feature>
<comment type="pathway">
    <text evidence="6">Carbohydrate degradation; glycolysis; D-glyceraldehyde 3-phosphate and glycerone phosphate from D-glucose: step 3/4.</text>
</comment>
<comment type="catalytic activity">
    <reaction evidence="6">
        <text>beta-D-fructose 6-phosphate + diphosphate = beta-D-fructose 1,6-bisphosphate + phosphate + H(+)</text>
        <dbReference type="Rhea" id="RHEA:13613"/>
        <dbReference type="ChEBI" id="CHEBI:15378"/>
        <dbReference type="ChEBI" id="CHEBI:32966"/>
        <dbReference type="ChEBI" id="CHEBI:33019"/>
        <dbReference type="ChEBI" id="CHEBI:43474"/>
        <dbReference type="ChEBI" id="CHEBI:57634"/>
        <dbReference type="EC" id="2.7.1.90"/>
    </reaction>
</comment>
<proteinExistence type="inferred from homology"/>
<keyword evidence="9" id="KW-1185">Reference proteome</keyword>
<gene>
    <name evidence="6" type="primary">pfp</name>
    <name evidence="8" type="ORF">SAMN05443428_108104</name>
</gene>
<keyword evidence="3 6" id="KW-0479">Metal-binding</keyword>
<dbReference type="GO" id="GO:0003872">
    <property type="term" value="F:6-phosphofructokinase activity"/>
    <property type="evidence" value="ECO:0007669"/>
    <property type="project" value="UniProtKB-UniRule"/>
</dbReference>
<evidence type="ECO:0000256" key="2">
    <source>
        <dbReference type="ARBA" id="ARBA00022679"/>
    </source>
</evidence>
<evidence type="ECO:0000256" key="3">
    <source>
        <dbReference type="ARBA" id="ARBA00022723"/>
    </source>
</evidence>
<dbReference type="SUPFAM" id="SSF53784">
    <property type="entry name" value="Phosphofructokinase"/>
    <property type="match status" value="1"/>
</dbReference>
<feature type="binding site" evidence="6">
    <location>
        <position position="241"/>
    </location>
    <ligand>
        <name>substrate</name>
    </ligand>
</feature>
<dbReference type="NCBIfam" id="NF010675">
    <property type="entry name" value="PRK14072.1"/>
    <property type="match status" value="1"/>
</dbReference>
<dbReference type="RefSeq" id="WP_078696408.1">
    <property type="nucleotide sequence ID" value="NZ_FUYH01000008.1"/>
</dbReference>
<dbReference type="InterPro" id="IPR022953">
    <property type="entry name" value="ATP_PFK"/>
</dbReference>
<sequence length="406" mass="45318">MKNCLVAQSGGPTAVINSTLLGVVKTALESEKIDRVYGSIYGIEGFLKEKIFDFNKEDIKEIELLKYTPSSALGSCRYKLKDFNEDESDYRNIFLNFEKYNIRYFFYIGGNDSMDTVDKLSRYAKIKGYDIKIIGVPKTIDNDLFGTDHTPGFGSAAKYVATSIMELSRDAAVYDKGIINIVEIMGRNAGFLAASSALAGYDGVCKQLIYLPEIAFDMDKFLQDVSSAYEKHKKIIVAVSEGIRYSDGSFVFEDKNNKAHDKFGHSQMGGVGRILGKVVKDKICKRVKVIEFNVLQRCAMHFASKTDVEEAYRCGRDAVNYALMGESGKMVCINRINSSPYISENGLIDVSEVANKEKKFPISWITKDGNNITEEGIEYLKPLIAGEVNIPTENGLPRFSRLNLCL</sequence>
<comment type="subunit">
    <text evidence="6">Homodimer.</text>
</comment>
<accession>A0A1T4XEN9</accession>
<dbReference type="Gene3D" id="3.40.50.450">
    <property type="match status" value="1"/>
</dbReference>
<reference evidence="9" key="1">
    <citation type="submission" date="2017-02" db="EMBL/GenBank/DDBJ databases">
        <authorList>
            <person name="Varghese N."/>
            <person name="Submissions S."/>
        </authorList>
    </citation>
    <scope>NUCLEOTIDE SEQUENCE [LARGE SCALE GENOMIC DNA]</scope>
    <source>
        <strain evidence="9">USBA 833</strain>
    </source>
</reference>
<evidence type="ECO:0000256" key="1">
    <source>
        <dbReference type="ARBA" id="ARBA00001946"/>
    </source>
</evidence>
<comment type="function">
    <text evidence="6">Catalyzes the phosphorylation of D-fructose 6-phosphate, the first committing step of glycolysis. Uses inorganic phosphate (PPi) as phosphoryl donor instead of ATP like common ATP-dependent phosphofructokinases (ATP-PFKs), which renders the reaction reversible, and can thus function both in glycolysis and gluconeogenesis. Consistently, PPi-PFK can replace the enzymes of both the forward (ATP-PFK) and reverse (fructose-bisphosphatase (FBPase)) reactions.</text>
</comment>
<dbReference type="HAMAP" id="MF_01978">
    <property type="entry name" value="Phosphofructokinase_II_B2"/>
    <property type="match status" value="1"/>
</dbReference>